<proteinExistence type="predicted"/>
<evidence type="ECO:0000313" key="11">
    <source>
        <dbReference type="Proteomes" id="UP000005206"/>
    </source>
</evidence>
<keyword evidence="5" id="KW-0238">DNA-binding</keyword>
<evidence type="ECO:0000256" key="3">
    <source>
        <dbReference type="ARBA" id="ARBA00022833"/>
    </source>
</evidence>
<name>C7ZQI3_FUSV7</name>
<dbReference type="InParanoid" id="C7ZQI3"/>
<dbReference type="PROSITE" id="PS00463">
    <property type="entry name" value="ZN2_CY6_FUNGAL_1"/>
    <property type="match status" value="1"/>
</dbReference>
<feature type="domain" description="Zn(2)-C6 fungal-type" evidence="9">
    <location>
        <begin position="15"/>
        <end position="42"/>
    </location>
</feature>
<evidence type="ECO:0000256" key="7">
    <source>
        <dbReference type="ARBA" id="ARBA00023242"/>
    </source>
</evidence>
<dbReference type="GO" id="GO:0005634">
    <property type="term" value="C:nucleus"/>
    <property type="evidence" value="ECO:0007669"/>
    <property type="project" value="UniProtKB-SubCell"/>
</dbReference>
<dbReference type="InterPro" id="IPR007219">
    <property type="entry name" value="XnlR_reg_dom"/>
</dbReference>
<dbReference type="HOGENOM" id="CLU_504420_0_0_1"/>
<keyword evidence="11" id="KW-1185">Reference proteome</keyword>
<dbReference type="GO" id="GO:0000981">
    <property type="term" value="F:DNA-binding transcription factor activity, RNA polymerase II-specific"/>
    <property type="evidence" value="ECO:0007669"/>
    <property type="project" value="InterPro"/>
</dbReference>
<dbReference type="AlphaFoldDB" id="C7ZQI3"/>
<sequence>MTDQLSTDDRRRVKSCKRCHGRKQRCHGFPICTNCARVKALCERTNEILNRTPSSQSPTCKAHTSSGVTTCRCFSRIVQGARGAKDLGGAIRARAIGSRAVGAGPDQGNGALGGTEHSRVASWVDLAGGASDAHRSMRASAQDSPGPRSNPDPSRYATDESFAATPGLLNTPVNSLPVLVGIDFAAHTSALRRALSSVGDDDQMLSSMDEFHEHPKQRGRAPPTDETGLRVLRAFFDRFHPRPSTWDLIRLAMRKCIDLRLHRKSHYHGLAADDAERQCILFWSVYSLERGVSIALSRPFSVADRDIDPTPPSETGGLAYDIGFTAQPSSDDTGSDRNVLRKSSSKLGIKVMQMVRLHSRIKTEVYSLDEPQETLFLQVEPLFASLEHCKFSLPYFPEAEADFLNLQYFTAISLLPRPFLGTFRPGEPLIKRCLEACGQTFHLLKRPHHHSSYAHSFVSSQDVLEALINRTMEFAGTAHLEPENGSPTMRPSIRHDFLSAGVTFPMANRYDTWNWAGDPEALWVKDPKEGQIRVSTSPAC</sequence>
<dbReference type="KEGG" id="nhe:NECHADRAFT_89209"/>
<keyword evidence="3" id="KW-0862">Zinc</keyword>
<keyword evidence="6" id="KW-0804">Transcription</keyword>
<dbReference type="CDD" id="cd12148">
    <property type="entry name" value="fungal_TF_MHR"/>
    <property type="match status" value="1"/>
</dbReference>
<dbReference type="PANTHER" id="PTHR47782">
    <property type="entry name" value="ZN(II)2CYS6 TRANSCRIPTION FACTOR (EUROFUNG)-RELATED"/>
    <property type="match status" value="1"/>
</dbReference>
<dbReference type="OrthoDB" id="9970124at2759"/>
<evidence type="ECO:0000259" key="9">
    <source>
        <dbReference type="PROSITE" id="PS00463"/>
    </source>
</evidence>
<protein>
    <recommendedName>
        <fullName evidence="9">Zn(2)-C6 fungal-type domain-containing protein</fullName>
    </recommendedName>
</protein>
<keyword evidence="4" id="KW-0805">Transcription regulation</keyword>
<dbReference type="Proteomes" id="UP000005206">
    <property type="component" value="Unassembled WGS sequence"/>
</dbReference>
<dbReference type="SUPFAM" id="SSF57701">
    <property type="entry name" value="Zn2/Cys6 DNA-binding domain"/>
    <property type="match status" value="1"/>
</dbReference>
<evidence type="ECO:0000256" key="1">
    <source>
        <dbReference type="ARBA" id="ARBA00004123"/>
    </source>
</evidence>
<dbReference type="CDD" id="cd00067">
    <property type="entry name" value="GAL4"/>
    <property type="match status" value="1"/>
</dbReference>
<evidence type="ECO:0000256" key="2">
    <source>
        <dbReference type="ARBA" id="ARBA00022723"/>
    </source>
</evidence>
<feature type="region of interest" description="Disordered" evidence="8">
    <location>
        <begin position="131"/>
        <end position="159"/>
    </location>
</feature>
<dbReference type="PANTHER" id="PTHR47782:SF12">
    <property type="entry name" value="ZN(II)2CYS6 TRANSCRIPTION FACTOR (EUROFUNG)"/>
    <property type="match status" value="1"/>
</dbReference>
<evidence type="ECO:0000256" key="8">
    <source>
        <dbReference type="SAM" id="MobiDB-lite"/>
    </source>
</evidence>
<dbReference type="RefSeq" id="XP_003039437.1">
    <property type="nucleotide sequence ID" value="XM_003039391.1"/>
</dbReference>
<dbReference type="GO" id="GO:0008270">
    <property type="term" value="F:zinc ion binding"/>
    <property type="evidence" value="ECO:0007669"/>
    <property type="project" value="InterPro"/>
</dbReference>
<dbReference type="GO" id="GO:0045944">
    <property type="term" value="P:positive regulation of transcription by RNA polymerase II"/>
    <property type="evidence" value="ECO:0007669"/>
    <property type="project" value="TreeGrafter"/>
</dbReference>
<dbReference type="InterPro" id="IPR036864">
    <property type="entry name" value="Zn2-C6_fun-type_DNA-bd_sf"/>
</dbReference>
<gene>
    <name evidence="10" type="ORF">NECHADRAFT_89209</name>
</gene>
<dbReference type="EMBL" id="GG698996">
    <property type="protein sequence ID" value="EEU33724.1"/>
    <property type="molecule type" value="Genomic_DNA"/>
</dbReference>
<dbReference type="InterPro" id="IPR052202">
    <property type="entry name" value="Yeast_MetPath_Reg"/>
</dbReference>
<evidence type="ECO:0000313" key="10">
    <source>
        <dbReference type="EMBL" id="EEU33724.1"/>
    </source>
</evidence>
<dbReference type="STRING" id="660122.C7ZQI3"/>
<reference evidence="10 11" key="1">
    <citation type="journal article" date="2009" name="PLoS Genet.">
        <title>The genome of Nectria haematococca: contribution of supernumerary chromosomes to gene expansion.</title>
        <authorList>
            <person name="Coleman J.J."/>
            <person name="Rounsley S.D."/>
            <person name="Rodriguez-Carres M."/>
            <person name="Kuo A."/>
            <person name="Wasmann C.C."/>
            <person name="Grimwood J."/>
            <person name="Schmutz J."/>
            <person name="Taga M."/>
            <person name="White G.J."/>
            <person name="Zhou S."/>
            <person name="Schwartz D.C."/>
            <person name="Freitag M."/>
            <person name="Ma L.J."/>
            <person name="Danchin E.G."/>
            <person name="Henrissat B."/>
            <person name="Coutinho P.M."/>
            <person name="Nelson D.R."/>
            <person name="Straney D."/>
            <person name="Napoli C.A."/>
            <person name="Barker B.M."/>
            <person name="Gribskov M."/>
            <person name="Rep M."/>
            <person name="Kroken S."/>
            <person name="Molnar I."/>
            <person name="Rensing C."/>
            <person name="Kennell J.C."/>
            <person name="Zamora J."/>
            <person name="Farman M.L."/>
            <person name="Selker E.U."/>
            <person name="Salamov A."/>
            <person name="Shapiro H."/>
            <person name="Pangilinan J."/>
            <person name="Lindquist E."/>
            <person name="Lamers C."/>
            <person name="Grigoriev I.V."/>
            <person name="Geiser D.M."/>
            <person name="Covert S.F."/>
            <person name="Temporini E."/>
            <person name="Vanetten H.D."/>
        </authorList>
    </citation>
    <scope>NUCLEOTIDE SEQUENCE [LARGE SCALE GENOMIC DNA]</scope>
    <source>
        <strain evidence="11">ATCC MYA-4622 / CBS 123669 / FGSC 9596 / NRRL 45880 / 77-13-4</strain>
    </source>
</reference>
<keyword evidence="2" id="KW-0479">Metal-binding</keyword>
<evidence type="ECO:0000256" key="4">
    <source>
        <dbReference type="ARBA" id="ARBA00023015"/>
    </source>
</evidence>
<dbReference type="SMART" id="SM00906">
    <property type="entry name" value="Fungal_trans"/>
    <property type="match status" value="1"/>
</dbReference>
<dbReference type="SMART" id="SM00066">
    <property type="entry name" value="GAL4"/>
    <property type="match status" value="1"/>
</dbReference>
<keyword evidence="7" id="KW-0539">Nucleus</keyword>
<dbReference type="Pfam" id="PF04082">
    <property type="entry name" value="Fungal_trans"/>
    <property type="match status" value="1"/>
</dbReference>
<evidence type="ECO:0000256" key="6">
    <source>
        <dbReference type="ARBA" id="ARBA00023163"/>
    </source>
</evidence>
<dbReference type="GeneID" id="9666957"/>
<comment type="subcellular location">
    <subcellularLocation>
        <location evidence="1">Nucleus</location>
    </subcellularLocation>
</comment>
<dbReference type="GO" id="GO:0006351">
    <property type="term" value="P:DNA-templated transcription"/>
    <property type="evidence" value="ECO:0007669"/>
    <property type="project" value="InterPro"/>
</dbReference>
<accession>C7ZQI3</accession>
<evidence type="ECO:0000256" key="5">
    <source>
        <dbReference type="ARBA" id="ARBA00023125"/>
    </source>
</evidence>
<dbReference type="InterPro" id="IPR001138">
    <property type="entry name" value="Zn2Cys6_DnaBD"/>
</dbReference>
<dbReference type="GO" id="GO:0043565">
    <property type="term" value="F:sequence-specific DNA binding"/>
    <property type="evidence" value="ECO:0007669"/>
    <property type="project" value="TreeGrafter"/>
</dbReference>
<dbReference type="VEuPathDB" id="FungiDB:NECHADRAFT_89209"/>
<organism evidence="10 11">
    <name type="scientific">Fusarium vanettenii (strain ATCC MYA-4622 / CBS 123669 / FGSC 9596 / NRRL 45880 / 77-13-4)</name>
    <name type="common">Fusarium solani subsp. pisi</name>
    <dbReference type="NCBI Taxonomy" id="660122"/>
    <lineage>
        <taxon>Eukaryota</taxon>
        <taxon>Fungi</taxon>
        <taxon>Dikarya</taxon>
        <taxon>Ascomycota</taxon>
        <taxon>Pezizomycotina</taxon>
        <taxon>Sordariomycetes</taxon>
        <taxon>Hypocreomycetidae</taxon>
        <taxon>Hypocreales</taxon>
        <taxon>Nectriaceae</taxon>
        <taxon>Fusarium</taxon>
        <taxon>Fusarium solani species complex</taxon>
        <taxon>Fusarium vanettenii</taxon>
    </lineage>
</organism>
<dbReference type="eggNOG" id="ENOG502RZHA">
    <property type="taxonomic scope" value="Eukaryota"/>
</dbReference>